<accession>A0A803L7J7</accession>
<dbReference type="EnsemblPlants" id="AUR62007836-RA">
    <property type="protein sequence ID" value="AUR62007836-RA:cds"/>
    <property type="gene ID" value="AUR62007836"/>
</dbReference>
<reference evidence="1" key="2">
    <citation type="submission" date="2021-03" db="UniProtKB">
        <authorList>
            <consortium name="EnsemblPlants"/>
        </authorList>
    </citation>
    <scope>IDENTIFICATION</scope>
</reference>
<protein>
    <recommendedName>
        <fullName evidence="3">F-box associated domain-containing protein</fullName>
    </recommendedName>
</protein>
<dbReference type="Proteomes" id="UP000596660">
    <property type="component" value="Unplaced"/>
</dbReference>
<dbReference type="Gramene" id="AUR62007836-RA">
    <property type="protein sequence ID" value="AUR62007836-RA:cds"/>
    <property type="gene ID" value="AUR62007836"/>
</dbReference>
<keyword evidence="2" id="KW-1185">Reference proteome</keyword>
<evidence type="ECO:0000313" key="1">
    <source>
        <dbReference type="EnsemblPlants" id="AUR62007836-RA:cds"/>
    </source>
</evidence>
<evidence type="ECO:0000313" key="2">
    <source>
        <dbReference type="Proteomes" id="UP000596660"/>
    </source>
</evidence>
<evidence type="ECO:0008006" key="3">
    <source>
        <dbReference type="Google" id="ProtNLM"/>
    </source>
</evidence>
<proteinExistence type="predicted"/>
<organism evidence="1 2">
    <name type="scientific">Chenopodium quinoa</name>
    <name type="common">Quinoa</name>
    <dbReference type="NCBI Taxonomy" id="63459"/>
    <lineage>
        <taxon>Eukaryota</taxon>
        <taxon>Viridiplantae</taxon>
        <taxon>Streptophyta</taxon>
        <taxon>Embryophyta</taxon>
        <taxon>Tracheophyta</taxon>
        <taxon>Spermatophyta</taxon>
        <taxon>Magnoliopsida</taxon>
        <taxon>eudicotyledons</taxon>
        <taxon>Gunneridae</taxon>
        <taxon>Pentapetalae</taxon>
        <taxon>Caryophyllales</taxon>
        <taxon>Chenopodiaceae</taxon>
        <taxon>Chenopodioideae</taxon>
        <taxon>Atripliceae</taxon>
        <taxon>Chenopodium</taxon>
    </lineage>
</organism>
<dbReference type="AlphaFoldDB" id="A0A803L7J7"/>
<sequence length="145" mass="16736">MANETFNLMIRPDQMSIEHFTLEDNRNINRSVWGFRDTIAVVATFATKEKIEVWIMKEYGVEDSWNILCSIPVGSNKGLFDVVGIYNEERIFLCGNNEKQLISYGIDDDDDDEVIEHDVQSKLPCIKYGNIGLFNYVESFARLQL</sequence>
<reference evidence="1" key="1">
    <citation type="journal article" date="2017" name="Nature">
        <title>The genome of Chenopodium quinoa.</title>
        <authorList>
            <person name="Jarvis D.E."/>
            <person name="Ho Y.S."/>
            <person name="Lightfoot D.J."/>
            <person name="Schmoeckel S.M."/>
            <person name="Li B."/>
            <person name="Borm T.J.A."/>
            <person name="Ohyanagi H."/>
            <person name="Mineta K."/>
            <person name="Michell C.T."/>
            <person name="Saber N."/>
            <person name="Kharbatia N.M."/>
            <person name="Rupper R.R."/>
            <person name="Sharp A.R."/>
            <person name="Dally N."/>
            <person name="Boughton B.A."/>
            <person name="Woo Y.H."/>
            <person name="Gao G."/>
            <person name="Schijlen E.G.W.M."/>
            <person name="Guo X."/>
            <person name="Momin A.A."/>
            <person name="Negrao S."/>
            <person name="Al-Babili S."/>
            <person name="Gehring C."/>
            <person name="Roessner U."/>
            <person name="Jung C."/>
            <person name="Murphy K."/>
            <person name="Arold S.T."/>
            <person name="Gojobori T."/>
            <person name="van der Linden C.G."/>
            <person name="van Loo E.N."/>
            <person name="Jellen E.N."/>
            <person name="Maughan P.J."/>
            <person name="Tester M."/>
        </authorList>
    </citation>
    <scope>NUCLEOTIDE SEQUENCE [LARGE SCALE GENOMIC DNA]</scope>
    <source>
        <strain evidence="1">cv. PI 614886</strain>
    </source>
</reference>
<name>A0A803L7J7_CHEQI</name>